<keyword evidence="4 9" id="KW-0812">Transmembrane</keyword>
<dbReference type="GO" id="GO:0008233">
    <property type="term" value="F:peptidase activity"/>
    <property type="evidence" value="ECO:0007669"/>
    <property type="project" value="UniProtKB-KW"/>
</dbReference>
<evidence type="ECO:0000256" key="1">
    <source>
        <dbReference type="ARBA" id="ARBA00004651"/>
    </source>
</evidence>
<dbReference type="NCBIfam" id="TIGR02914">
    <property type="entry name" value="EpsI_fam"/>
    <property type="match status" value="1"/>
</dbReference>
<sequence length="551" mass="59958">MSLSLLLPLAWLTLAIPSLWDWLFGTWTAYSQGHELLLLGVAGWLVWRQRDATSEGRPVRLGAIFWLTWVLCLLGYVLGRSQEFIRIELLSLWLSALLVMWSARGWQGLRRTWFAWLFCLFAMPLPFSLVLALTAPLKEAVSMVATTVLSGVGYPVGRSGVVITVGQYQLLVAEACAGLHSMFILEAMGLLYSHLAQHTSWWRNGLLAVLAVPVSFLANVVRVMILVVVTHHFGDAAGQGFVHNFAGLALFAVALVLMAIADAVLGLIWPDRRVSAGASADRHGTAVAPMPTPKPTPTPTGVSSARRGLVLAACLGVAAWAGWCLRPGISTEAEARAQVPLESLFPLEIPTQDDGPASAPRSAWRLDPVASGMVRPAFEAARRFQMYDQVLERTYVHPSGQRVMLSVAYGRQQSVGLQMHRPEVCYRAGGFRVSDVTPGSLALTGATASSSLPVVRLVAALPERPEPITYWRLFGDEPVRDEASLKWRQLIAGLSRRGLADGLLVRLSTINANADAGWRWQEVFARDLAAALSPSQRLRVLGALPEDAAGR</sequence>
<dbReference type="InterPro" id="IPR013426">
    <property type="entry name" value="EpsH-like"/>
</dbReference>
<feature type="domain" description="Methanolan biosynthesis EpsI" evidence="10">
    <location>
        <begin position="309"/>
        <end position="534"/>
    </location>
</feature>
<dbReference type="NCBIfam" id="TIGR02602">
    <property type="entry name" value="8TM_EpsH"/>
    <property type="match status" value="1"/>
</dbReference>
<dbReference type="Proteomes" id="UP000294593">
    <property type="component" value="Unassembled WGS sequence"/>
</dbReference>
<dbReference type="NCBIfam" id="TIGR04178">
    <property type="entry name" value="exo_archaeo"/>
    <property type="match status" value="1"/>
</dbReference>
<gene>
    <name evidence="11" type="ORF">EV672_101234</name>
</gene>
<evidence type="ECO:0000256" key="4">
    <source>
        <dbReference type="ARBA" id="ARBA00022692"/>
    </source>
</evidence>
<dbReference type="OrthoDB" id="8583485at2"/>
<evidence type="ECO:0000313" key="12">
    <source>
        <dbReference type="Proteomes" id="UP000294593"/>
    </source>
</evidence>
<dbReference type="RefSeq" id="WP_133605749.1">
    <property type="nucleotide sequence ID" value="NZ_SNXW01000001.1"/>
</dbReference>
<dbReference type="Pfam" id="PF11984">
    <property type="entry name" value="DUF3485"/>
    <property type="match status" value="1"/>
</dbReference>
<comment type="subcellular location">
    <subcellularLocation>
        <location evidence="1">Cell membrane</location>
        <topology evidence="1">Multi-pass membrane protein</topology>
    </subcellularLocation>
</comment>
<feature type="region of interest" description="Disordered" evidence="8">
    <location>
        <begin position="280"/>
        <end position="302"/>
    </location>
</feature>
<feature type="transmembrane region" description="Helical" evidence="9">
    <location>
        <begin position="205"/>
        <end position="233"/>
    </location>
</feature>
<feature type="transmembrane region" description="Helical" evidence="9">
    <location>
        <begin position="59"/>
        <end position="78"/>
    </location>
</feature>
<feature type="transmembrane region" description="Helical" evidence="9">
    <location>
        <begin position="27"/>
        <end position="47"/>
    </location>
</feature>
<protein>
    <submittedName>
        <fullName evidence="11">Exosortase B</fullName>
    </submittedName>
</protein>
<dbReference type="Pfam" id="PF09721">
    <property type="entry name" value="Exosortase_EpsH"/>
    <property type="match status" value="1"/>
</dbReference>
<feature type="transmembrane region" description="Helical" evidence="9">
    <location>
        <begin position="168"/>
        <end position="193"/>
    </location>
</feature>
<keyword evidence="5" id="KW-0378">Hydrolase</keyword>
<keyword evidence="12" id="KW-1185">Reference proteome</keyword>
<accession>A0A4R6RQD7</accession>
<evidence type="ECO:0000256" key="2">
    <source>
        <dbReference type="ARBA" id="ARBA00022475"/>
    </source>
</evidence>
<name>A0A4R6RQD7_9BURK</name>
<feature type="transmembrane region" description="Helical" evidence="9">
    <location>
        <begin position="245"/>
        <end position="269"/>
    </location>
</feature>
<keyword evidence="3" id="KW-0645">Protease</keyword>
<dbReference type="GO" id="GO:0005886">
    <property type="term" value="C:plasma membrane"/>
    <property type="evidence" value="ECO:0007669"/>
    <property type="project" value="UniProtKB-SubCell"/>
</dbReference>
<evidence type="ECO:0000256" key="6">
    <source>
        <dbReference type="ARBA" id="ARBA00022989"/>
    </source>
</evidence>
<feature type="transmembrane region" description="Helical" evidence="9">
    <location>
        <begin position="84"/>
        <end position="101"/>
    </location>
</feature>
<dbReference type="GO" id="GO:0006508">
    <property type="term" value="P:proteolysis"/>
    <property type="evidence" value="ECO:0007669"/>
    <property type="project" value="UniProtKB-KW"/>
</dbReference>
<evidence type="ECO:0000256" key="9">
    <source>
        <dbReference type="SAM" id="Phobius"/>
    </source>
</evidence>
<evidence type="ECO:0000256" key="7">
    <source>
        <dbReference type="ARBA" id="ARBA00023136"/>
    </source>
</evidence>
<proteinExistence type="predicted"/>
<evidence type="ECO:0000256" key="3">
    <source>
        <dbReference type="ARBA" id="ARBA00022670"/>
    </source>
</evidence>
<feature type="transmembrane region" description="Helical" evidence="9">
    <location>
        <begin position="113"/>
        <end position="133"/>
    </location>
</feature>
<dbReference type="InterPro" id="IPR026392">
    <property type="entry name" value="Exo/Archaeosortase_dom"/>
</dbReference>
<evidence type="ECO:0000256" key="8">
    <source>
        <dbReference type="SAM" id="MobiDB-lite"/>
    </source>
</evidence>
<evidence type="ECO:0000259" key="10">
    <source>
        <dbReference type="Pfam" id="PF11984"/>
    </source>
</evidence>
<reference evidence="11 12" key="1">
    <citation type="submission" date="2019-03" db="EMBL/GenBank/DDBJ databases">
        <title>Genomic Encyclopedia of Type Strains, Phase IV (KMG-IV): sequencing the most valuable type-strain genomes for metagenomic binning, comparative biology and taxonomic classification.</title>
        <authorList>
            <person name="Goeker M."/>
        </authorList>
    </citation>
    <scope>NUCLEOTIDE SEQUENCE [LARGE SCALE GENOMIC DNA]</scope>
    <source>
        <strain evidence="11 12">DSM 11901</strain>
    </source>
</reference>
<dbReference type="InterPro" id="IPR014263">
    <property type="entry name" value="Methanolan_biosynth_EpsI"/>
</dbReference>
<organism evidence="11 12">
    <name type="scientific">Aquabacterium commune</name>
    <dbReference type="NCBI Taxonomy" id="70586"/>
    <lineage>
        <taxon>Bacteria</taxon>
        <taxon>Pseudomonadati</taxon>
        <taxon>Pseudomonadota</taxon>
        <taxon>Betaproteobacteria</taxon>
        <taxon>Burkholderiales</taxon>
        <taxon>Aquabacterium</taxon>
    </lineage>
</organism>
<comment type="caution">
    <text evidence="11">The sequence shown here is derived from an EMBL/GenBank/DDBJ whole genome shotgun (WGS) entry which is preliminary data.</text>
</comment>
<evidence type="ECO:0000256" key="5">
    <source>
        <dbReference type="ARBA" id="ARBA00022801"/>
    </source>
</evidence>
<dbReference type="AlphaFoldDB" id="A0A4R6RQD7"/>
<keyword evidence="6 9" id="KW-1133">Transmembrane helix</keyword>
<evidence type="ECO:0000313" key="11">
    <source>
        <dbReference type="EMBL" id="TDP88096.1"/>
    </source>
</evidence>
<dbReference type="InterPro" id="IPR019127">
    <property type="entry name" value="Exosortase"/>
</dbReference>
<dbReference type="EMBL" id="SNXW01000001">
    <property type="protein sequence ID" value="TDP88096.1"/>
    <property type="molecule type" value="Genomic_DNA"/>
</dbReference>
<keyword evidence="2" id="KW-1003">Cell membrane</keyword>
<keyword evidence="7 9" id="KW-0472">Membrane</keyword>